<organism evidence="6 7">
    <name type="scientific">Ferrithrix thermotolerans DSM 19514</name>
    <dbReference type="NCBI Taxonomy" id="1121881"/>
    <lineage>
        <taxon>Bacteria</taxon>
        <taxon>Bacillati</taxon>
        <taxon>Actinomycetota</taxon>
        <taxon>Acidimicrobiia</taxon>
        <taxon>Acidimicrobiales</taxon>
        <taxon>Acidimicrobiaceae</taxon>
        <taxon>Ferrithrix</taxon>
    </lineage>
</organism>
<dbReference type="InterPro" id="IPR027291">
    <property type="entry name" value="Glyco_hydro_38_N_sf"/>
</dbReference>
<dbReference type="InterPro" id="IPR015341">
    <property type="entry name" value="Glyco_hydro_38_cen"/>
</dbReference>
<comment type="similarity">
    <text evidence="1">Belongs to the glycosyl hydrolase 38 family.</text>
</comment>
<dbReference type="SUPFAM" id="SSF74650">
    <property type="entry name" value="Galactose mutarotase-like"/>
    <property type="match status" value="1"/>
</dbReference>
<evidence type="ECO:0000259" key="5">
    <source>
        <dbReference type="SMART" id="SM00872"/>
    </source>
</evidence>
<evidence type="ECO:0000313" key="7">
    <source>
        <dbReference type="Proteomes" id="UP000184295"/>
    </source>
</evidence>
<dbReference type="GO" id="GO:0004559">
    <property type="term" value="F:alpha-mannosidase activity"/>
    <property type="evidence" value="ECO:0007669"/>
    <property type="project" value="InterPro"/>
</dbReference>
<protein>
    <submittedName>
        <fullName evidence="6">Alpha-mannosidase</fullName>
    </submittedName>
</protein>
<dbReference type="OrthoDB" id="9772207at2"/>
<dbReference type="GO" id="GO:0009313">
    <property type="term" value="P:oligosaccharide catabolic process"/>
    <property type="evidence" value="ECO:0007669"/>
    <property type="project" value="TreeGrafter"/>
</dbReference>
<evidence type="ECO:0000256" key="2">
    <source>
        <dbReference type="ARBA" id="ARBA00022723"/>
    </source>
</evidence>
<dbReference type="EMBL" id="FQUL01000040">
    <property type="protein sequence ID" value="SHE93495.1"/>
    <property type="molecule type" value="Genomic_DNA"/>
</dbReference>
<feature type="domain" description="Glycoside hydrolase family 38 central" evidence="5">
    <location>
        <begin position="500"/>
        <end position="574"/>
    </location>
</feature>
<dbReference type="GO" id="GO:0046872">
    <property type="term" value="F:metal ion binding"/>
    <property type="evidence" value="ECO:0007669"/>
    <property type="project" value="UniProtKB-KW"/>
</dbReference>
<dbReference type="PANTHER" id="PTHR46017">
    <property type="entry name" value="ALPHA-MANNOSIDASE 2C1"/>
    <property type="match status" value="1"/>
</dbReference>
<dbReference type="Gene3D" id="2.70.98.30">
    <property type="entry name" value="Golgi alpha-mannosidase II, domain 4"/>
    <property type="match status" value="1"/>
</dbReference>
<dbReference type="Proteomes" id="UP000184295">
    <property type="component" value="Unassembled WGS sequence"/>
</dbReference>
<keyword evidence="4" id="KW-0326">Glycosidase</keyword>
<dbReference type="RefSeq" id="WP_072792099.1">
    <property type="nucleotide sequence ID" value="NZ_FQUL01000040.1"/>
</dbReference>
<reference evidence="7" key="1">
    <citation type="submission" date="2016-11" db="EMBL/GenBank/DDBJ databases">
        <authorList>
            <person name="Varghese N."/>
            <person name="Submissions S."/>
        </authorList>
    </citation>
    <scope>NUCLEOTIDE SEQUENCE [LARGE SCALE GENOMIC DNA]</scope>
    <source>
        <strain evidence="7">DSM 19514</strain>
    </source>
</reference>
<dbReference type="InterPro" id="IPR011330">
    <property type="entry name" value="Glyco_hydro/deAcase_b/a-brl"/>
</dbReference>
<dbReference type="InterPro" id="IPR000602">
    <property type="entry name" value="Glyco_hydro_38_N"/>
</dbReference>
<gene>
    <name evidence="6" type="ORF">SAMN02745225_02038</name>
</gene>
<dbReference type="InterPro" id="IPR011013">
    <property type="entry name" value="Gal_mutarotase_sf_dom"/>
</dbReference>
<evidence type="ECO:0000256" key="1">
    <source>
        <dbReference type="ARBA" id="ARBA00009792"/>
    </source>
</evidence>
<keyword evidence="7" id="KW-1185">Reference proteome</keyword>
<dbReference type="GO" id="GO:0006013">
    <property type="term" value="P:mannose metabolic process"/>
    <property type="evidence" value="ECO:0007669"/>
    <property type="project" value="InterPro"/>
</dbReference>
<evidence type="ECO:0000256" key="3">
    <source>
        <dbReference type="ARBA" id="ARBA00022801"/>
    </source>
</evidence>
<dbReference type="SMART" id="SM00872">
    <property type="entry name" value="Alpha-mann_mid"/>
    <property type="match status" value="1"/>
</dbReference>
<keyword evidence="3" id="KW-0378">Hydrolase</keyword>
<dbReference type="InterPro" id="IPR037094">
    <property type="entry name" value="Glyco_hydro_38_cen_sf"/>
</dbReference>
<sequence>MNKGSLDMALATLSAWIIKDQVALTKWIEDKEDPTNKVRRYTCRFQVPWSDCWIGFDGSSEAPLKVEGVPYFGINPFHSEVMLPYREGEAATLELERVRTGLMGVTASQAELGPVVLYLKDKRAESAYYDLLVLREWSHLDGVTQEERSLLETSFSKVTTALSQVPLDVEALKKHFFRPNAPAEEEGVRLALMGGEARLAQKTDTSLKEQIVLEASQILRDTYDQLHPLPVSMGDTVVALGHAHIDLAWLWRYEETRRKVLRTFSSQIRLLRDYGNWRFLASTPQYFKDISKCAPLVEEELKSLVTEQRLEPAGAFWVESDCQLVDGPSLIRQLTMGIRWFKEHFGHRCKVAFLPDTFGFSSALPTLLRAGGIDLLVTTKLNWNDTNEFEWTDFAWVGPDGSSVEVQLYGSNQSGYNANMTLSDINEALRGYRRRGGEGPVLYTFGHGDGGGGPEASMLERLKRYKQLRHVPEIVDSSLDSLVKDDPSNLPKVQGDLYLEYHRGVFSSQSQTKRLIRRCEQLLVATELWQNLLHDDSKSTEFEEMWETLLRADFHDIIPGSSISSVYRDIELELTDLIEKLTFMCMDLLADKDDPPSRIGCALANTSQMRRPAGFGEVELRPDQELLINGVWQTIYPWRETASKVFLPSMEPFEIKHLQLRTQRRPSPYTPVKIDTLWRKTVGPLTVEISPSGINSLVYEGRSLLQGPSGVVAYRQHPDAFDAWEIVPPKDRVYLDLDHGSITLIADTDDFALVSLSHTGLGFEIEEKVAIESNPPRIHTLITSKIRERRVVLAYNVVSDLIASKVTRGNNLGIDELPTLPADRRDLARFEWPAQRLIDITEFDLGIAIFNRSRFGHSINGRIASVTLATSPLNPDPFAESQSESEIALFPHLGNLVEANVVAHAYSFDSPVLLFRSDKAADKDRVTPLLGLPEGVVLLGCGAASDGSDDKIFYVKEIYGARRTLRLSFIEPVASAWRVSLVEKDPVDTLEVDPKGNVFVVARPNELVTLKVRFLRDITLKRSKTRKAGA</sequence>
<evidence type="ECO:0000256" key="4">
    <source>
        <dbReference type="ARBA" id="ARBA00023295"/>
    </source>
</evidence>
<dbReference type="STRING" id="1121881.SAMN02745225_02038"/>
<evidence type="ECO:0000313" key="6">
    <source>
        <dbReference type="EMBL" id="SHE93495.1"/>
    </source>
</evidence>
<dbReference type="Pfam" id="PF07748">
    <property type="entry name" value="Glyco_hydro_38C"/>
    <property type="match status" value="1"/>
</dbReference>
<dbReference type="InterPro" id="IPR011682">
    <property type="entry name" value="Glyco_hydro_38_C"/>
</dbReference>
<dbReference type="Gene3D" id="3.20.110.10">
    <property type="entry name" value="Glycoside hydrolase 38, N terminal domain"/>
    <property type="match status" value="1"/>
</dbReference>
<dbReference type="AlphaFoldDB" id="A0A1M4XJ07"/>
<name>A0A1M4XJ07_9ACTN</name>
<dbReference type="Pfam" id="PF09261">
    <property type="entry name" value="Alpha-mann_mid"/>
    <property type="match status" value="1"/>
</dbReference>
<keyword evidence="2" id="KW-0479">Metal-binding</keyword>
<dbReference type="SUPFAM" id="SSF88713">
    <property type="entry name" value="Glycoside hydrolase/deacetylase"/>
    <property type="match status" value="1"/>
</dbReference>
<dbReference type="CDD" id="cd10789">
    <property type="entry name" value="GH38N_AMII_ER_cytosolic"/>
    <property type="match status" value="1"/>
</dbReference>
<dbReference type="Pfam" id="PF01074">
    <property type="entry name" value="Glyco_hydro_38N"/>
    <property type="match status" value="1"/>
</dbReference>
<proteinExistence type="inferred from homology"/>
<accession>A0A1M4XJ07</accession>
<dbReference type="Gene3D" id="1.20.1270.50">
    <property type="entry name" value="Glycoside hydrolase family 38, central domain"/>
    <property type="match status" value="1"/>
</dbReference>
<dbReference type="GO" id="GO:0030246">
    <property type="term" value="F:carbohydrate binding"/>
    <property type="evidence" value="ECO:0007669"/>
    <property type="project" value="InterPro"/>
</dbReference>
<dbReference type="SUPFAM" id="SSF88688">
    <property type="entry name" value="Families 57/38 glycoside transferase middle domain"/>
    <property type="match status" value="1"/>
</dbReference>
<dbReference type="PANTHER" id="PTHR46017:SF1">
    <property type="entry name" value="ALPHA-MANNOSIDASE 2C1"/>
    <property type="match status" value="1"/>
</dbReference>
<dbReference type="InterPro" id="IPR028995">
    <property type="entry name" value="Glyco_hydro_57/38_cen_sf"/>
</dbReference>